<organism evidence="1 2">
    <name type="scientific">Rotaria sordida</name>
    <dbReference type="NCBI Taxonomy" id="392033"/>
    <lineage>
        <taxon>Eukaryota</taxon>
        <taxon>Metazoa</taxon>
        <taxon>Spiralia</taxon>
        <taxon>Gnathifera</taxon>
        <taxon>Rotifera</taxon>
        <taxon>Eurotatoria</taxon>
        <taxon>Bdelloidea</taxon>
        <taxon>Philodinida</taxon>
        <taxon>Philodinidae</taxon>
        <taxon>Rotaria</taxon>
    </lineage>
</organism>
<reference evidence="1" key="1">
    <citation type="submission" date="2021-02" db="EMBL/GenBank/DDBJ databases">
        <authorList>
            <person name="Nowell W R."/>
        </authorList>
    </citation>
    <scope>NUCLEOTIDE SEQUENCE</scope>
</reference>
<comment type="caution">
    <text evidence="1">The sequence shown here is derived from an EMBL/GenBank/DDBJ whole genome shotgun (WGS) entry which is preliminary data.</text>
</comment>
<evidence type="ECO:0000313" key="1">
    <source>
        <dbReference type="EMBL" id="CAF3909356.1"/>
    </source>
</evidence>
<sequence length="73" mass="8647">MSTTIQTPTSSDKLHEIEDAELWKTFRIDFQLEAKEFPDNKIYANINIDPESAQQLIEKFSVNIWYIKKRITN</sequence>
<protein>
    <submittedName>
        <fullName evidence="1">Uncharacterized protein</fullName>
    </submittedName>
</protein>
<proteinExistence type="predicted"/>
<gene>
    <name evidence="1" type="ORF">FNK824_LOCUS21010</name>
</gene>
<dbReference type="EMBL" id="CAJOBE010003961">
    <property type="protein sequence ID" value="CAF3909356.1"/>
    <property type="molecule type" value="Genomic_DNA"/>
</dbReference>
<accession>A0A819I1S8</accession>
<evidence type="ECO:0000313" key="2">
    <source>
        <dbReference type="Proteomes" id="UP000663874"/>
    </source>
</evidence>
<name>A0A819I1S8_9BILA</name>
<dbReference type="AlphaFoldDB" id="A0A819I1S8"/>
<dbReference type="Proteomes" id="UP000663874">
    <property type="component" value="Unassembled WGS sequence"/>
</dbReference>